<keyword evidence="4 7" id="KW-1133">Transmembrane helix</keyword>
<evidence type="ECO:0000256" key="2">
    <source>
        <dbReference type="ARBA" id="ARBA00008821"/>
    </source>
</evidence>
<keyword evidence="3 7" id="KW-0812">Transmembrane</keyword>
<keyword evidence="6" id="KW-1015">Disulfide bond</keyword>
<proteinExistence type="inferred from homology"/>
<evidence type="ECO:0000256" key="7">
    <source>
        <dbReference type="SAM" id="Phobius"/>
    </source>
</evidence>
<gene>
    <name evidence="9" type="ORF">FSP39_012854</name>
</gene>
<dbReference type="InterPro" id="IPR016187">
    <property type="entry name" value="CTDL_fold"/>
</dbReference>
<dbReference type="Pfam" id="PF00860">
    <property type="entry name" value="Xan_ur_permease"/>
    <property type="match status" value="1"/>
</dbReference>
<dbReference type="GO" id="GO:0016020">
    <property type="term" value="C:membrane"/>
    <property type="evidence" value="ECO:0007669"/>
    <property type="project" value="UniProtKB-SubCell"/>
</dbReference>
<feature type="transmembrane region" description="Helical" evidence="7">
    <location>
        <begin position="605"/>
        <end position="623"/>
    </location>
</feature>
<dbReference type="InterPro" id="IPR018378">
    <property type="entry name" value="C-type_lectin_CS"/>
</dbReference>
<dbReference type="InterPro" id="IPR001304">
    <property type="entry name" value="C-type_lectin-like"/>
</dbReference>
<dbReference type="InterPro" id="IPR016186">
    <property type="entry name" value="C-type_lectin-like/link_sf"/>
</dbReference>
<keyword evidence="10" id="KW-1185">Reference proteome</keyword>
<comment type="similarity">
    <text evidence="2">Belongs to the nucleobase:cation symporter-2 (NCS2) (TC 2.A.40) family.</text>
</comment>
<evidence type="ECO:0000256" key="6">
    <source>
        <dbReference type="ARBA" id="ARBA00023157"/>
    </source>
</evidence>
<feature type="transmembrane region" description="Helical" evidence="7">
    <location>
        <begin position="388"/>
        <end position="410"/>
    </location>
</feature>
<comment type="caution">
    <text evidence="9">The sequence shown here is derived from an EMBL/GenBank/DDBJ whole genome shotgun (WGS) entry which is preliminary data.</text>
</comment>
<dbReference type="GO" id="GO:0022857">
    <property type="term" value="F:transmembrane transporter activity"/>
    <property type="evidence" value="ECO:0007669"/>
    <property type="project" value="InterPro"/>
</dbReference>
<dbReference type="EMBL" id="VSWD01000005">
    <property type="protein sequence ID" value="KAK3102650.1"/>
    <property type="molecule type" value="Genomic_DNA"/>
</dbReference>
<feature type="transmembrane region" description="Helical" evidence="7">
    <location>
        <begin position="431"/>
        <end position="448"/>
    </location>
</feature>
<dbReference type="Pfam" id="PF00059">
    <property type="entry name" value="Lectin_C"/>
    <property type="match status" value="1"/>
</dbReference>
<evidence type="ECO:0000313" key="10">
    <source>
        <dbReference type="Proteomes" id="UP001186944"/>
    </source>
</evidence>
<comment type="subcellular location">
    <subcellularLocation>
        <location evidence="1">Membrane</location>
        <topology evidence="1">Multi-pass membrane protein</topology>
    </subcellularLocation>
</comment>
<accession>A0AA88YMS3</accession>
<dbReference type="PROSITE" id="PS00615">
    <property type="entry name" value="C_TYPE_LECTIN_1"/>
    <property type="match status" value="1"/>
</dbReference>
<organism evidence="9 10">
    <name type="scientific">Pinctada imbricata</name>
    <name type="common">Atlantic pearl-oyster</name>
    <name type="synonym">Pinctada martensii</name>
    <dbReference type="NCBI Taxonomy" id="66713"/>
    <lineage>
        <taxon>Eukaryota</taxon>
        <taxon>Metazoa</taxon>
        <taxon>Spiralia</taxon>
        <taxon>Lophotrochozoa</taxon>
        <taxon>Mollusca</taxon>
        <taxon>Bivalvia</taxon>
        <taxon>Autobranchia</taxon>
        <taxon>Pteriomorphia</taxon>
        <taxon>Pterioida</taxon>
        <taxon>Pterioidea</taxon>
        <taxon>Pteriidae</taxon>
        <taxon>Pinctada</taxon>
    </lineage>
</organism>
<dbReference type="AlphaFoldDB" id="A0AA88YMS3"/>
<reference evidence="9" key="1">
    <citation type="submission" date="2019-08" db="EMBL/GenBank/DDBJ databases">
        <title>The improved chromosome-level genome for the pearl oyster Pinctada fucata martensii using PacBio sequencing and Hi-C.</title>
        <authorList>
            <person name="Zheng Z."/>
        </authorList>
    </citation>
    <scope>NUCLEOTIDE SEQUENCE</scope>
    <source>
        <strain evidence="9">ZZ-2019</strain>
        <tissue evidence="9">Adductor muscle</tissue>
    </source>
</reference>
<feature type="transmembrane region" description="Helical" evidence="7">
    <location>
        <begin position="210"/>
        <end position="234"/>
    </location>
</feature>
<dbReference type="PROSITE" id="PS50041">
    <property type="entry name" value="C_TYPE_LECTIN_2"/>
    <property type="match status" value="1"/>
</dbReference>
<evidence type="ECO:0000256" key="3">
    <source>
        <dbReference type="ARBA" id="ARBA00022692"/>
    </source>
</evidence>
<evidence type="ECO:0000256" key="5">
    <source>
        <dbReference type="ARBA" id="ARBA00023136"/>
    </source>
</evidence>
<dbReference type="CDD" id="cd00037">
    <property type="entry name" value="CLECT"/>
    <property type="match status" value="1"/>
</dbReference>
<sequence>MPFTDRETSWIGGTDAGHENHWRWESDAKTIVYRNFYKPQPDNASGTEHCLEMRGSGDTATYTWNDNQCETLSKFICEKSKKKRYYIVSLLHIACLYVKQNKRTPFVIRMGDKYEVAPIGNGNVNEGFQRSGEDVEERRESLVLPAITKRRVSYAEGVENKTNTRRLSVSEAAARIRRSSGIPDMENVNVKKEGAGKLLYKPSDVPPPHLLILFGLQQALLSLSVSIILVIVAADFICASDDEEIKSQLLGSTLVLNGISTLAMVLIGVRLPLYQGAYGGYLIPLLTLAQVDPNRCVITPPFSNTTDSGNTTMSDFDASAAKKDLIMTNLRQIQGTLMTVGALHALIGGTGLIGVLLRFIGPITVVPTILLLGIYVAEPTLDFVVINWPISLMTCAVSFILAFYLAGFLMPIPVWTRSKGCHVIRYPIHQVYSMLIAVLFGWFVSWIVTEAGGFTDDKTSPAYQARTDARIHAALDSAKWIFVPYPGMYGTPSFSVVVFFGFLIATIISILDSIGDYYACAAVCHVPPPPKHAVNRGIMMEGICTVLSGAFGCAYSTTTYGPNIGAIGITKVASRSVFVVLAIVYIIFGLLGKFSALFISIPNSVLGGALITMSGMLIGVTLSNMKPIDLGSSRNLGIIGTSILMGLMVPMWVKKRPNDIDTGNFDLDVILKGLLGNPNFTGGVLACFLDNTIPGTKDERGITAWQSSDSVDESEEADKDIGYEEGLDIYDVWLPKGIKKWKGWKYVPFMPYSEDRFNVKTLSDDWSRRKSFVVGVQDGIS</sequence>
<feature type="domain" description="C-type lectin" evidence="8">
    <location>
        <begin position="10"/>
        <end position="78"/>
    </location>
</feature>
<name>A0AA88YMS3_PINIB</name>
<dbReference type="SUPFAM" id="SSF56436">
    <property type="entry name" value="C-type lectin-like"/>
    <property type="match status" value="1"/>
</dbReference>
<feature type="transmembrane region" description="Helical" evidence="7">
    <location>
        <begin position="493"/>
        <end position="511"/>
    </location>
</feature>
<feature type="transmembrane region" description="Helical" evidence="7">
    <location>
        <begin position="635"/>
        <end position="653"/>
    </location>
</feature>
<evidence type="ECO:0000256" key="1">
    <source>
        <dbReference type="ARBA" id="ARBA00004141"/>
    </source>
</evidence>
<dbReference type="InterPro" id="IPR006043">
    <property type="entry name" value="NCS2"/>
</dbReference>
<feature type="transmembrane region" description="Helical" evidence="7">
    <location>
        <begin position="355"/>
        <end position="376"/>
    </location>
</feature>
<dbReference type="Proteomes" id="UP001186944">
    <property type="component" value="Unassembled WGS sequence"/>
</dbReference>
<evidence type="ECO:0000313" key="9">
    <source>
        <dbReference type="EMBL" id="KAK3102650.1"/>
    </source>
</evidence>
<evidence type="ECO:0000256" key="4">
    <source>
        <dbReference type="ARBA" id="ARBA00022989"/>
    </source>
</evidence>
<evidence type="ECO:0000259" key="8">
    <source>
        <dbReference type="PROSITE" id="PS50041"/>
    </source>
</evidence>
<dbReference type="Gene3D" id="3.10.100.10">
    <property type="entry name" value="Mannose-Binding Protein A, subunit A"/>
    <property type="match status" value="1"/>
</dbReference>
<protein>
    <recommendedName>
        <fullName evidence="8">C-type lectin domain-containing protein</fullName>
    </recommendedName>
</protein>
<feature type="transmembrane region" description="Helical" evidence="7">
    <location>
        <begin position="577"/>
        <end position="599"/>
    </location>
</feature>
<keyword evidence="5 7" id="KW-0472">Membrane</keyword>
<dbReference type="PANTHER" id="PTHR11119">
    <property type="entry name" value="XANTHINE-URACIL / VITAMIN C PERMEASE FAMILY MEMBER"/>
    <property type="match status" value="1"/>
</dbReference>
<feature type="transmembrane region" description="Helical" evidence="7">
    <location>
        <begin position="254"/>
        <end position="273"/>
    </location>
</feature>